<name>A0A078AJZ1_STYLE</name>
<protein>
    <recommendedName>
        <fullName evidence="5">protein-serine/threonine phosphatase</fullName>
        <ecNumber evidence="5">3.1.3.16</ecNumber>
    </recommendedName>
</protein>
<evidence type="ECO:0000256" key="14">
    <source>
        <dbReference type="RuleBase" id="RU003465"/>
    </source>
</evidence>
<dbReference type="InterPro" id="IPR036457">
    <property type="entry name" value="PPM-type-like_dom_sf"/>
</dbReference>
<dbReference type="PROSITE" id="PS01032">
    <property type="entry name" value="PPM_1"/>
    <property type="match status" value="1"/>
</dbReference>
<feature type="compositionally biased region" description="Polar residues" evidence="15">
    <location>
        <begin position="290"/>
        <end position="305"/>
    </location>
</feature>
<feature type="compositionally biased region" description="Low complexity" evidence="15">
    <location>
        <begin position="384"/>
        <end position="404"/>
    </location>
</feature>
<feature type="compositionally biased region" description="Polar residues" evidence="15">
    <location>
        <begin position="1259"/>
        <end position="1269"/>
    </location>
</feature>
<feature type="compositionally biased region" description="Polar residues" evidence="15">
    <location>
        <begin position="360"/>
        <end position="371"/>
    </location>
</feature>
<feature type="region of interest" description="Disordered" evidence="15">
    <location>
        <begin position="1014"/>
        <end position="1040"/>
    </location>
</feature>
<evidence type="ECO:0000256" key="11">
    <source>
        <dbReference type="ARBA" id="ARBA00023211"/>
    </source>
</evidence>
<evidence type="ECO:0000256" key="9">
    <source>
        <dbReference type="ARBA" id="ARBA00022912"/>
    </source>
</evidence>
<feature type="compositionally biased region" description="Polar residues" evidence="15">
    <location>
        <begin position="537"/>
        <end position="556"/>
    </location>
</feature>
<proteinExistence type="inferred from homology"/>
<dbReference type="PANTHER" id="PTHR13832">
    <property type="entry name" value="PROTEIN PHOSPHATASE 2C"/>
    <property type="match status" value="1"/>
</dbReference>
<feature type="region of interest" description="Disordered" evidence="15">
    <location>
        <begin position="122"/>
        <end position="416"/>
    </location>
</feature>
<comment type="cofactor">
    <cofactor evidence="2">
        <name>Mg(2+)</name>
        <dbReference type="ChEBI" id="CHEBI:18420"/>
    </cofactor>
</comment>
<dbReference type="FunFam" id="3.60.40.10:FF:000099">
    <property type="entry name" value="Uncharacterized protein"/>
    <property type="match status" value="1"/>
</dbReference>
<evidence type="ECO:0000256" key="8">
    <source>
        <dbReference type="ARBA" id="ARBA00022842"/>
    </source>
</evidence>
<evidence type="ECO:0000256" key="3">
    <source>
        <dbReference type="ARBA" id="ARBA00004170"/>
    </source>
</evidence>
<dbReference type="InterPro" id="IPR001932">
    <property type="entry name" value="PPM-type_phosphatase-like_dom"/>
</dbReference>
<feature type="region of interest" description="Disordered" evidence="15">
    <location>
        <begin position="428"/>
        <end position="606"/>
    </location>
</feature>
<dbReference type="PROSITE" id="PS51746">
    <property type="entry name" value="PPM_2"/>
    <property type="match status" value="1"/>
</dbReference>
<evidence type="ECO:0000256" key="15">
    <source>
        <dbReference type="SAM" id="MobiDB-lite"/>
    </source>
</evidence>
<evidence type="ECO:0000256" key="2">
    <source>
        <dbReference type="ARBA" id="ARBA00001946"/>
    </source>
</evidence>
<dbReference type="PANTHER" id="PTHR13832:SF803">
    <property type="entry name" value="PROTEIN PHOSPHATASE 1G"/>
    <property type="match status" value="1"/>
</dbReference>
<evidence type="ECO:0000256" key="4">
    <source>
        <dbReference type="ARBA" id="ARBA00006702"/>
    </source>
</evidence>
<evidence type="ECO:0000259" key="16">
    <source>
        <dbReference type="PROSITE" id="PS51746"/>
    </source>
</evidence>
<feature type="compositionally biased region" description="Basic and acidic residues" evidence="15">
    <location>
        <begin position="463"/>
        <end position="476"/>
    </location>
</feature>
<dbReference type="SUPFAM" id="SSF81606">
    <property type="entry name" value="PP2C-like"/>
    <property type="match status" value="1"/>
</dbReference>
<dbReference type="InterPro" id="IPR000222">
    <property type="entry name" value="PP2C_BS"/>
</dbReference>
<dbReference type="InParanoid" id="A0A078AJZ1"/>
<feature type="compositionally biased region" description="Low complexity" evidence="15">
    <location>
        <begin position="1023"/>
        <end position="1039"/>
    </location>
</feature>
<keyword evidence="8" id="KW-0460">Magnesium</keyword>
<comment type="catalytic activity">
    <reaction evidence="12">
        <text>O-phospho-L-seryl-[protein] + H2O = L-seryl-[protein] + phosphate</text>
        <dbReference type="Rhea" id="RHEA:20629"/>
        <dbReference type="Rhea" id="RHEA-COMP:9863"/>
        <dbReference type="Rhea" id="RHEA-COMP:11604"/>
        <dbReference type="ChEBI" id="CHEBI:15377"/>
        <dbReference type="ChEBI" id="CHEBI:29999"/>
        <dbReference type="ChEBI" id="CHEBI:43474"/>
        <dbReference type="ChEBI" id="CHEBI:83421"/>
        <dbReference type="EC" id="3.1.3.16"/>
    </reaction>
</comment>
<feature type="compositionally biased region" description="Gly residues" evidence="15">
    <location>
        <begin position="1247"/>
        <end position="1256"/>
    </location>
</feature>
<dbReference type="SMART" id="SM00332">
    <property type="entry name" value="PP2Cc"/>
    <property type="match status" value="1"/>
</dbReference>
<feature type="region of interest" description="Disordered" evidence="15">
    <location>
        <begin position="24"/>
        <end position="46"/>
    </location>
</feature>
<accession>A0A078AJZ1</accession>
<feature type="region of interest" description="Disordered" evidence="15">
    <location>
        <begin position="1120"/>
        <end position="1145"/>
    </location>
</feature>
<dbReference type="GO" id="GO:0016020">
    <property type="term" value="C:membrane"/>
    <property type="evidence" value="ECO:0007669"/>
    <property type="project" value="UniProtKB-SubCell"/>
</dbReference>
<evidence type="ECO:0000256" key="6">
    <source>
        <dbReference type="ARBA" id="ARBA00022723"/>
    </source>
</evidence>
<organism evidence="17 18">
    <name type="scientific">Stylonychia lemnae</name>
    <name type="common">Ciliate</name>
    <dbReference type="NCBI Taxonomy" id="5949"/>
    <lineage>
        <taxon>Eukaryota</taxon>
        <taxon>Sar</taxon>
        <taxon>Alveolata</taxon>
        <taxon>Ciliophora</taxon>
        <taxon>Intramacronucleata</taxon>
        <taxon>Spirotrichea</taxon>
        <taxon>Stichotrichia</taxon>
        <taxon>Sporadotrichida</taxon>
        <taxon>Oxytrichidae</taxon>
        <taxon>Stylonychinae</taxon>
        <taxon>Stylonychia</taxon>
    </lineage>
</organism>
<evidence type="ECO:0000256" key="13">
    <source>
        <dbReference type="ARBA" id="ARBA00048336"/>
    </source>
</evidence>
<dbReference type="CDD" id="cd00143">
    <property type="entry name" value="PP2Cc"/>
    <property type="match status" value="1"/>
</dbReference>
<feature type="region of interest" description="Disordered" evidence="15">
    <location>
        <begin position="1092"/>
        <end position="1111"/>
    </location>
</feature>
<evidence type="ECO:0000313" key="17">
    <source>
        <dbReference type="EMBL" id="CDW82489.1"/>
    </source>
</evidence>
<feature type="compositionally biased region" description="Polar residues" evidence="15">
    <location>
        <begin position="312"/>
        <end position="337"/>
    </location>
</feature>
<dbReference type="EMBL" id="CCKQ01010962">
    <property type="protein sequence ID" value="CDW82489.1"/>
    <property type="molecule type" value="Genomic_DNA"/>
</dbReference>
<evidence type="ECO:0000256" key="1">
    <source>
        <dbReference type="ARBA" id="ARBA00001936"/>
    </source>
</evidence>
<dbReference type="GO" id="GO:0046872">
    <property type="term" value="F:metal ion binding"/>
    <property type="evidence" value="ECO:0007669"/>
    <property type="project" value="UniProtKB-KW"/>
</dbReference>
<feature type="compositionally biased region" description="Polar residues" evidence="15">
    <location>
        <begin position="443"/>
        <end position="462"/>
    </location>
</feature>
<feature type="compositionally biased region" description="Polar residues" evidence="15">
    <location>
        <begin position="242"/>
        <end position="273"/>
    </location>
</feature>
<feature type="compositionally biased region" description="Low complexity" evidence="15">
    <location>
        <begin position="155"/>
        <end position="164"/>
    </location>
</feature>
<reference evidence="17 18" key="1">
    <citation type="submission" date="2014-06" db="EMBL/GenBank/DDBJ databases">
        <authorList>
            <person name="Swart Estienne"/>
        </authorList>
    </citation>
    <scope>NUCLEOTIDE SEQUENCE [LARGE SCALE GENOMIC DNA]</scope>
    <source>
        <strain evidence="17 18">130c</strain>
    </source>
</reference>
<evidence type="ECO:0000313" key="18">
    <source>
        <dbReference type="Proteomes" id="UP000039865"/>
    </source>
</evidence>
<evidence type="ECO:0000256" key="7">
    <source>
        <dbReference type="ARBA" id="ARBA00022801"/>
    </source>
</evidence>
<feature type="compositionally biased region" description="Polar residues" evidence="15">
    <location>
        <begin position="493"/>
        <end position="526"/>
    </location>
</feature>
<dbReference type="AlphaFoldDB" id="A0A078AJZ1"/>
<keyword evidence="11" id="KW-0464">Manganese</keyword>
<evidence type="ECO:0000256" key="12">
    <source>
        <dbReference type="ARBA" id="ARBA00047761"/>
    </source>
</evidence>
<dbReference type="Pfam" id="PF00481">
    <property type="entry name" value="PP2C"/>
    <property type="match status" value="1"/>
</dbReference>
<dbReference type="InterPro" id="IPR015655">
    <property type="entry name" value="PP2C"/>
</dbReference>
<dbReference type="Proteomes" id="UP000039865">
    <property type="component" value="Unassembled WGS sequence"/>
</dbReference>
<keyword evidence="6" id="KW-0479">Metal-binding</keyword>
<feature type="compositionally biased region" description="Low complexity" evidence="15">
    <location>
        <begin position="571"/>
        <end position="606"/>
    </location>
</feature>
<comment type="similarity">
    <text evidence="4 14">Belongs to the PP2C family.</text>
</comment>
<feature type="compositionally biased region" description="Low complexity" evidence="15">
    <location>
        <begin position="228"/>
        <end position="241"/>
    </location>
</feature>
<sequence>MSTAGGSQHNSLTRISNQSALNYLNNSGSTAEHSNPFSMAKAQQNSLSQQLYKGGQNGEQQQRVTSASHLKQNNYNDYKNTANQNTIGVRQSFTQKPPTDVRGHGQQPQMFQKNLKYLESNRLNGAGNNSSNSQNSALLSNSHQQNEEKFTSSGQANQNNSQQNNKREQQIYRSMNGGLGTNLNLNGTSGTGATNSNFSSQQSTSQVRQQQIQNMNRLLENNKPSQRNTNSDNSLTLNLTSKSRNQSNGGYNGVQGASSNGITGDKSQNQNTDSAKEISIGEKFTIGSIPRSTTNKTYSSLTNQIKDPEQLMPSTSRGLSNTGNTQTPNLSNTGQTAQSYFRNQSSSSSQNFRGPQSSSQNHNGSTQSATMRGSHDFKHSKTMNGQQNHPQNYQNQNNSNGNHNTGAPTPKNGEGERKNISQAAATFLSRHQRVEETAKSRVTKTLTGISQPKYSDNGNSNQDKSHSRSAVRDVQKDIPNMKIARPNTVGYKETNTSTKSATHTSSQSNSNANTKSQTLAPSSLQQLIKEASGKAGDNQSQTTIQSQRNSQITSLQQRHKSNSREGLTSASQSLGNLNVQNSNNNLQGGIPSSRNQNSNSTKSQQNVMTKGNLKAFFEANAGNMNLTQKIDPSTGVSTKVQSFTTLNINQMIHDADEDDETKKLPLQPGTRIVIPNHEPTKCSMKRNGIVRAYAANTNQGLVRNYNEDRVSIILNIVKPEHRQHEEWPKCSFFGVYDGHGGHACAEYLRDNLHHFVIKEDQFPWNPKEAILKGFQKAEDRFMEMCMGTDEQGNPTLIERSGSCAIVALIVADTCYIANVGDSRAVLSGNVGQHVAPLSQDHKPSEDFEYQRIIAAGGQVYQTTTATTTSGQAQNSQEDQDPDYIVGPIRVLPGRLSVSRTFGDPEAKVEFRGGNPNVVACIPDVESFKITKDHDFILLACDGIFDKLSNEDVVQCVWNSCNIDNKDRKIAHNVHQQSGLAVESVLKNSLYRQSLDNVTVVMIAFQNFKRQVFGKSKHSERSAQKPAQKQASSQHSALSSVHEFMSNSLESQKENINTNKVIKNSIGSFLTGRAQNDENIPPQQNYANKQQYSANTKAGVHKPPTSASITGSLQSNKNINHLLNTLNGGGANNQQRSESNSHSQPEALKEKTGMFINRSYTQQQQQQQQQQNSYNNMTTQQQLDQLNRQIGSRKPSLSSQVASSMNLESQQQSNNPLSFLGQGNTPKGGATQANPVYRSLNGSLRNTMGGGVSGGSNGSLNMRNNAASVL</sequence>
<feature type="domain" description="PPM-type phosphatase" evidence="16">
    <location>
        <begin position="692"/>
        <end position="1004"/>
    </location>
</feature>
<keyword evidence="9 14" id="KW-0904">Protein phosphatase</keyword>
<evidence type="ECO:0000256" key="5">
    <source>
        <dbReference type="ARBA" id="ARBA00013081"/>
    </source>
</evidence>
<keyword evidence="10" id="KW-0472">Membrane</keyword>
<feature type="compositionally biased region" description="Low complexity" evidence="15">
    <location>
        <begin position="338"/>
        <end position="359"/>
    </location>
</feature>
<feature type="compositionally biased region" description="Low complexity" evidence="15">
    <location>
        <begin position="181"/>
        <end position="213"/>
    </location>
</feature>
<feature type="compositionally biased region" description="Polar residues" evidence="15">
    <location>
        <begin position="1189"/>
        <end position="1224"/>
    </location>
</feature>
<keyword evidence="18" id="KW-1185">Reference proteome</keyword>
<feature type="region of interest" description="Disordered" evidence="15">
    <location>
        <begin position="1189"/>
        <end position="1269"/>
    </location>
</feature>
<comment type="catalytic activity">
    <reaction evidence="13">
        <text>O-phospho-L-threonyl-[protein] + H2O = L-threonyl-[protein] + phosphate</text>
        <dbReference type="Rhea" id="RHEA:47004"/>
        <dbReference type="Rhea" id="RHEA-COMP:11060"/>
        <dbReference type="Rhea" id="RHEA-COMP:11605"/>
        <dbReference type="ChEBI" id="CHEBI:15377"/>
        <dbReference type="ChEBI" id="CHEBI:30013"/>
        <dbReference type="ChEBI" id="CHEBI:43474"/>
        <dbReference type="ChEBI" id="CHEBI:61977"/>
        <dbReference type="EC" id="3.1.3.16"/>
    </reaction>
</comment>
<comment type="cofactor">
    <cofactor evidence="1">
        <name>Mn(2+)</name>
        <dbReference type="ChEBI" id="CHEBI:29035"/>
    </cofactor>
</comment>
<dbReference type="OrthoDB" id="10264738at2759"/>
<gene>
    <name evidence="17" type="primary">Contig786.g862</name>
    <name evidence="17" type="ORF">STYLEM_11522</name>
</gene>
<keyword evidence="7 14" id="KW-0378">Hydrolase</keyword>
<dbReference type="EC" id="3.1.3.16" evidence="5"/>
<evidence type="ECO:0000256" key="10">
    <source>
        <dbReference type="ARBA" id="ARBA00023136"/>
    </source>
</evidence>
<comment type="subcellular location">
    <subcellularLocation>
        <location evidence="3">Membrane</location>
        <topology evidence="3">Peripheral membrane protein</topology>
    </subcellularLocation>
</comment>
<feature type="compositionally biased region" description="Low complexity" evidence="15">
    <location>
        <begin position="122"/>
        <end position="144"/>
    </location>
</feature>
<dbReference type="GO" id="GO:0004722">
    <property type="term" value="F:protein serine/threonine phosphatase activity"/>
    <property type="evidence" value="ECO:0007669"/>
    <property type="project" value="UniProtKB-EC"/>
</dbReference>
<dbReference type="Gene3D" id="3.60.40.10">
    <property type="entry name" value="PPM-type phosphatase domain"/>
    <property type="match status" value="1"/>
</dbReference>
<feature type="compositionally biased region" description="Polar residues" evidence="15">
    <location>
        <begin position="1133"/>
        <end position="1143"/>
    </location>
</feature>